<dbReference type="PANTHER" id="PTHR47338:SF5">
    <property type="entry name" value="ZN(II)2CYS6 TRANSCRIPTION FACTOR (EUROFUNG)"/>
    <property type="match status" value="1"/>
</dbReference>
<dbReference type="PROSITE" id="PS00463">
    <property type="entry name" value="ZN2_CY6_FUNGAL_1"/>
    <property type="match status" value="1"/>
</dbReference>
<proteinExistence type="predicted"/>
<gene>
    <name evidence="9" type="ORF">BDV26DRAFT_305430</name>
</gene>
<dbReference type="PROSITE" id="PS50048">
    <property type="entry name" value="ZN2_CY6_FUNGAL_2"/>
    <property type="match status" value="1"/>
</dbReference>
<dbReference type="GO" id="GO:0005634">
    <property type="term" value="C:nucleus"/>
    <property type="evidence" value="ECO:0007669"/>
    <property type="project" value="UniProtKB-SubCell"/>
</dbReference>
<name>A0A5N7B657_9EURO</name>
<evidence type="ECO:0000256" key="3">
    <source>
        <dbReference type="ARBA" id="ARBA00023015"/>
    </source>
</evidence>
<dbReference type="GO" id="GO:0009893">
    <property type="term" value="P:positive regulation of metabolic process"/>
    <property type="evidence" value="ECO:0007669"/>
    <property type="project" value="UniProtKB-ARBA"/>
</dbReference>
<organism evidence="9 10">
    <name type="scientific">Aspergillus bertholletiae</name>
    <dbReference type="NCBI Taxonomy" id="1226010"/>
    <lineage>
        <taxon>Eukaryota</taxon>
        <taxon>Fungi</taxon>
        <taxon>Dikarya</taxon>
        <taxon>Ascomycota</taxon>
        <taxon>Pezizomycotina</taxon>
        <taxon>Eurotiomycetes</taxon>
        <taxon>Eurotiomycetidae</taxon>
        <taxon>Eurotiales</taxon>
        <taxon>Aspergillaceae</taxon>
        <taxon>Aspergillus</taxon>
        <taxon>Aspergillus subgen. Circumdati</taxon>
    </lineage>
</organism>
<evidence type="ECO:0000313" key="9">
    <source>
        <dbReference type="EMBL" id="KAE8376658.1"/>
    </source>
</evidence>
<evidence type="ECO:0000256" key="4">
    <source>
        <dbReference type="ARBA" id="ARBA00023125"/>
    </source>
</evidence>
<feature type="compositionally biased region" description="Basic residues" evidence="7">
    <location>
        <begin position="83"/>
        <end position="92"/>
    </location>
</feature>
<dbReference type="Gene3D" id="4.10.240.10">
    <property type="entry name" value="Zn(2)-C6 fungal-type DNA-binding domain"/>
    <property type="match status" value="1"/>
</dbReference>
<evidence type="ECO:0000256" key="7">
    <source>
        <dbReference type="SAM" id="MobiDB-lite"/>
    </source>
</evidence>
<dbReference type="CDD" id="cd00067">
    <property type="entry name" value="GAL4"/>
    <property type="match status" value="1"/>
</dbReference>
<keyword evidence="6" id="KW-0539">Nucleus</keyword>
<evidence type="ECO:0000259" key="8">
    <source>
        <dbReference type="PROSITE" id="PS50048"/>
    </source>
</evidence>
<evidence type="ECO:0000256" key="5">
    <source>
        <dbReference type="ARBA" id="ARBA00023163"/>
    </source>
</evidence>
<dbReference type="InterPro" id="IPR050815">
    <property type="entry name" value="TF_fung"/>
</dbReference>
<evidence type="ECO:0000313" key="10">
    <source>
        <dbReference type="Proteomes" id="UP000326198"/>
    </source>
</evidence>
<accession>A0A5N7B657</accession>
<protein>
    <recommendedName>
        <fullName evidence="8">Zn(2)-C6 fungal-type domain-containing protein</fullName>
    </recommendedName>
</protein>
<dbReference type="SMART" id="SM00066">
    <property type="entry name" value="GAL4"/>
    <property type="match status" value="1"/>
</dbReference>
<keyword evidence="4" id="KW-0238">DNA-binding</keyword>
<keyword evidence="3" id="KW-0805">Transcription regulation</keyword>
<comment type="subcellular location">
    <subcellularLocation>
        <location evidence="1">Nucleus</location>
    </subcellularLocation>
</comment>
<evidence type="ECO:0000256" key="2">
    <source>
        <dbReference type="ARBA" id="ARBA00022723"/>
    </source>
</evidence>
<feature type="region of interest" description="Disordered" evidence="7">
    <location>
        <begin position="70"/>
        <end position="113"/>
    </location>
</feature>
<dbReference type="PANTHER" id="PTHR47338">
    <property type="entry name" value="ZN(II)2CYS6 TRANSCRIPTION FACTOR (EUROFUNG)-RELATED"/>
    <property type="match status" value="1"/>
</dbReference>
<keyword evidence="5" id="KW-0804">Transcription</keyword>
<keyword evidence="2" id="KW-0479">Metal-binding</keyword>
<evidence type="ECO:0000256" key="1">
    <source>
        <dbReference type="ARBA" id="ARBA00004123"/>
    </source>
</evidence>
<evidence type="ECO:0000256" key="6">
    <source>
        <dbReference type="ARBA" id="ARBA00023242"/>
    </source>
</evidence>
<dbReference type="OrthoDB" id="4356994at2759"/>
<dbReference type="SUPFAM" id="SSF57701">
    <property type="entry name" value="Zn2/Cys6 DNA-binding domain"/>
    <property type="match status" value="1"/>
</dbReference>
<dbReference type="InterPro" id="IPR036864">
    <property type="entry name" value="Zn2-C6_fun-type_DNA-bd_sf"/>
</dbReference>
<dbReference type="Proteomes" id="UP000326198">
    <property type="component" value="Unassembled WGS sequence"/>
</dbReference>
<keyword evidence="10" id="KW-1185">Reference proteome</keyword>
<dbReference type="GO" id="GO:0000981">
    <property type="term" value="F:DNA-binding transcription factor activity, RNA polymerase II-specific"/>
    <property type="evidence" value="ECO:0007669"/>
    <property type="project" value="InterPro"/>
</dbReference>
<feature type="domain" description="Zn(2)-C6 fungal-type" evidence="8">
    <location>
        <begin position="38"/>
        <end position="68"/>
    </location>
</feature>
<dbReference type="EMBL" id="ML736236">
    <property type="protein sequence ID" value="KAE8376658.1"/>
    <property type="molecule type" value="Genomic_DNA"/>
</dbReference>
<dbReference type="GO" id="GO:0008270">
    <property type="term" value="F:zinc ion binding"/>
    <property type="evidence" value="ECO:0007669"/>
    <property type="project" value="InterPro"/>
</dbReference>
<reference evidence="9 10" key="1">
    <citation type="submission" date="2019-04" db="EMBL/GenBank/DDBJ databases">
        <title>Friends and foes A comparative genomics studyof 23 Aspergillus species from section Flavi.</title>
        <authorList>
            <consortium name="DOE Joint Genome Institute"/>
            <person name="Kjaerbolling I."/>
            <person name="Vesth T."/>
            <person name="Frisvad J.C."/>
            <person name="Nybo J.L."/>
            <person name="Theobald S."/>
            <person name="Kildgaard S."/>
            <person name="Isbrandt T."/>
            <person name="Kuo A."/>
            <person name="Sato A."/>
            <person name="Lyhne E.K."/>
            <person name="Kogle M.E."/>
            <person name="Wiebenga A."/>
            <person name="Kun R.S."/>
            <person name="Lubbers R.J."/>
            <person name="Makela M.R."/>
            <person name="Barry K."/>
            <person name="Chovatia M."/>
            <person name="Clum A."/>
            <person name="Daum C."/>
            <person name="Haridas S."/>
            <person name="He G."/>
            <person name="LaButti K."/>
            <person name="Lipzen A."/>
            <person name="Mondo S."/>
            <person name="Riley R."/>
            <person name="Salamov A."/>
            <person name="Simmons B.A."/>
            <person name="Magnuson J.K."/>
            <person name="Henrissat B."/>
            <person name="Mortensen U.H."/>
            <person name="Larsen T.O."/>
            <person name="Devries R.P."/>
            <person name="Grigoriev I.V."/>
            <person name="Machida M."/>
            <person name="Baker S.E."/>
            <person name="Andersen M.R."/>
        </authorList>
    </citation>
    <scope>NUCLEOTIDE SEQUENCE [LARGE SCALE GENOMIC DNA]</scope>
    <source>
        <strain evidence="9 10">IBT 29228</strain>
    </source>
</reference>
<sequence>MFGTLVSTEFDRETLEYIENPDPVAAFSRNVQDTVRIACMHCRARKVRCSGGRKRCQRCVTMGLECVYPDNQGRNKRQENNKRQRAGMKRKANAPARAVCDDEEPCTGDGPVKHSQELALDDLQDNRFEDGFLDESLFSPWVMDTPMQQSLDGRSSSTSSGNPTPVVDPLISKAFYVERSHSVTAVPSDPLPELSMADTALGLAPRPSPTDDAGNLDPWEGPHMAHSDISWAMNTGRHGTVSSTSEPLPLESWGRPRAESDSCCLLSSVSFLEKLSSRSASRENRIDVLLADVRSSIETLAIFISCERCAARVEQNMLLAMAARQIAVTCGKMATCCKDMHLHGLGDTNSPRQKVELDAHAGPVDISVSTYRVNRRERQHLLESLVTLQIIDFQRHINTIKSRYRNRSNKGQAEALMEAENHVRLAQVSISSHA</sequence>
<dbReference type="Pfam" id="PF00172">
    <property type="entry name" value="Zn_clus"/>
    <property type="match status" value="1"/>
</dbReference>
<dbReference type="GO" id="GO:0003677">
    <property type="term" value="F:DNA binding"/>
    <property type="evidence" value="ECO:0007669"/>
    <property type="project" value="UniProtKB-KW"/>
</dbReference>
<dbReference type="AlphaFoldDB" id="A0A5N7B657"/>
<dbReference type="InterPro" id="IPR001138">
    <property type="entry name" value="Zn2Cys6_DnaBD"/>
</dbReference>